<organism evidence="1 2">
    <name type="scientific">Glycine soja</name>
    <name type="common">Wild soybean</name>
    <dbReference type="NCBI Taxonomy" id="3848"/>
    <lineage>
        <taxon>Eukaryota</taxon>
        <taxon>Viridiplantae</taxon>
        <taxon>Streptophyta</taxon>
        <taxon>Embryophyta</taxon>
        <taxon>Tracheophyta</taxon>
        <taxon>Spermatophyta</taxon>
        <taxon>Magnoliopsida</taxon>
        <taxon>eudicotyledons</taxon>
        <taxon>Gunneridae</taxon>
        <taxon>Pentapetalae</taxon>
        <taxon>rosids</taxon>
        <taxon>fabids</taxon>
        <taxon>Fabales</taxon>
        <taxon>Fabaceae</taxon>
        <taxon>Papilionoideae</taxon>
        <taxon>50 kb inversion clade</taxon>
        <taxon>NPAAA clade</taxon>
        <taxon>indigoferoid/millettioid clade</taxon>
        <taxon>Phaseoleae</taxon>
        <taxon>Glycine</taxon>
        <taxon>Glycine subgen. Soja</taxon>
    </lineage>
</organism>
<evidence type="ECO:0000313" key="1">
    <source>
        <dbReference type="EMBL" id="RZB93944.1"/>
    </source>
</evidence>
<gene>
    <name evidence="1" type="ORF">D0Y65_025306</name>
</gene>
<proteinExistence type="predicted"/>
<dbReference type="Proteomes" id="UP000289340">
    <property type="component" value="Chromosome 9"/>
</dbReference>
<accession>A0A445J6C7</accession>
<name>A0A445J6C7_GLYSO</name>
<dbReference type="EMBL" id="QZWG01000009">
    <property type="protein sequence ID" value="RZB93944.1"/>
    <property type="molecule type" value="Genomic_DNA"/>
</dbReference>
<sequence length="98" mass="10914">MSMLVLVPLIQDPSSLQVTITTSNRQPQHAVMHVLAPNQFLPYVIVTILGKHATQLATFASVRHHILLSVVVWIKPPSAMTNVTPLKTKLTQNEHVFQ</sequence>
<comment type="caution">
    <text evidence="1">The sequence shown here is derived from an EMBL/GenBank/DDBJ whole genome shotgun (WGS) entry which is preliminary data.</text>
</comment>
<evidence type="ECO:0000313" key="2">
    <source>
        <dbReference type="Proteomes" id="UP000289340"/>
    </source>
</evidence>
<protein>
    <submittedName>
        <fullName evidence="1">Uncharacterized protein</fullName>
    </submittedName>
</protein>
<keyword evidence="2" id="KW-1185">Reference proteome</keyword>
<reference evidence="1 2" key="1">
    <citation type="submission" date="2018-09" db="EMBL/GenBank/DDBJ databases">
        <title>A high-quality reference genome of wild soybean provides a powerful tool to mine soybean genomes.</title>
        <authorList>
            <person name="Xie M."/>
            <person name="Chung C.Y.L."/>
            <person name="Li M.-W."/>
            <person name="Wong F.-L."/>
            <person name="Chan T.-F."/>
            <person name="Lam H.-M."/>
        </authorList>
    </citation>
    <scope>NUCLEOTIDE SEQUENCE [LARGE SCALE GENOMIC DNA]</scope>
    <source>
        <strain evidence="2">cv. W05</strain>
        <tissue evidence="1">Hypocotyl of etiolated seedlings</tissue>
    </source>
</reference>
<dbReference type="AlphaFoldDB" id="A0A445J6C7"/>